<accession>A0AAW2ZAY9</accession>
<reference evidence="1 2" key="1">
    <citation type="submission" date="2024-03" db="EMBL/GenBank/DDBJ databases">
        <title>The Acrasis kona genome and developmental transcriptomes reveal deep origins of eukaryotic multicellular pathways.</title>
        <authorList>
            <person name="Sheikh S."/>
            <person name="Fu C.-J."/>
            <person name="Brown M.W."/>
            <person name="Baldauf S.L."/>
        </authorList>
    </citation>
    <scope>NUCLEOTIDE SEQUENCE [LARGE SCALE GENOMIC DNA]</scope>
    <source>
        <strain evidence="1 2">ATCC MYA-3509</strain>
    </source>
</reference>
<proteinExistence type="predicted"/>
<dbReference type="AlphaFoldDB" id="A0AAW2ZAY9"/>
<evidence type="ECO:0000313" key="1">
    <source>
        <dbReference type="EMBL" id="KAL0486519.1"/>
    </source>
</evidence>
<gene>
    <name evidence="1" type="ORF">AKO1_002391</name>
</gene>
<sequence length="241" mass="27226">MVPCSRNTVFTACFYTKQFRTNTIFEDIIFILKCCSCHATVTYHEGVRRRRDFPFKSVMWKNYNSLPASHKENGNSKGMVIQIDVASRSISVGALATSLIHTRLRKGYKKSTLVFMARKKNNRSVGDVVMMQGPLQRRDRGITSGRVNPRVVNQDKDYTGENRVLANFKPGKFDQYLMEFRKAGIADSPLSLTNSIVNPWPAALLPGLPTTDADFFDNMDDIDEALNNVVIDISGEDCDKR</sequence>
<dbReference type="Proteomes" id="UP001431209">
    <property type="component" value="Unassembled WGS sequence"/>
</dbReference>
<name>A0AAW2ZAY9_9EUKA</name>
<comment type="caution">
    <text evidence="1">The sequence shown here is derived from an EMBL/GenBank/DDBJ whole genome shotgun (WGS) entry which is preliminary data.</text>
</comment>
<organism evidence="1 2">
    <name type="scientific">Acrasis kona</name>
    <dbReference type="NCBI Taxonomy" id="1008807"/>
    <lineage>
        <taxon>Eukaryota</taxon>
        <taxon>Discoba</taxon>
        <taxon>Heterolobosea</taxon>
        <taxon>Tetramitia</taxon>
        <taxon>Eutetramitia</taxon>
        <taxon>Acrasidae</taxon>
        <taxon>Acrasis</taxon>
    </lineage>
</organism>
<dbReference type="EMBL" id="JAOPGA020001238">
    <property type="protein sequence ID" value="KAL0486519.1"/>
    <property type="molecule type" value="Genomic_DNA"/>
</dbReference>
<protein>
    <submittedName>
        <fullName evidence="1">Uncharacterized protein</fullName>
    </submittedName>
</protein>
<keyword evidence="2" id="KW-1185">Reference proteome</keyword>
<evidence type="ECO:0000313" key="2">
    <source>
        <dbReference type="Proteomes" id="UP001431209"/>
    </source>
</evidence>